<reference evidence="1 2" key="1">
    <citation type="submission" date="2018-11" db="EMBL/GenBank/DDBJ databases">
        <title>Trebonia kvetii gen.nov., sp.nov., a novel acidophilic actinobacterium, and proposal of the new actinobacterial family Treboniaceae fam. nov.</title>
        <authorList>
            <person name="Rapoport D."/>
            <person name="Sagova-Mareckova M."/>
            <person name="Sedlacek I."/>
            <person name="Provaznik J."/>
            <person name="Kralova S."/>
            <person name="Pavlinic D."/>
            <person name="Benes V."/>
            <person name="Kopecky J."/>
        </authorList>
    </citation>
    <scope>NUCLEOTIDE SEQUENCE [LARGE SCALE GENOMIC DNA]</scope>
    <source>
        <strain evidence="1 2">15Tr583</strain>
    </source>
</reference>
<keyword evidence="2" id="KW-1185">Reference proteome</keyword>
<protein>
    <submittedName>
        <fullName evidence="1">Uncharacterized protein</fullName>
    </submittedName>
</protein>
<accession>A0A6P2BSP4</accession>
<comment type="caution">
    <text evidence="1">The sequence shown here is derived from an EMBL/GenBank/DDBJ whole genome shotgun (WGS) entry which is preliminary data.</text>
</comment>
<evidence type="ECO:0000313" key="2">
    <source>
        <dbReference type="Proteomes" id="UP000460272"/>
    </source>
</evidence>
<proteinExistence type="predicted"/>
<evidence type="ECO:0000313" key="1">
    <source>
        <dbReference type="EMBL" id="TVZ01246.1"/>
    </source>
</evidence>
<dbReference type="Proteomes" id="UP000460272">
    <property type="component" value="Unassembled WGS sequence"/>
</dbReference>
<name>A0A6P2BSP4_9ACTN</name>
<dbReference type="AlphaFoldDB" id="A0A6P2BSP4"/>
<sequence>MDLYRITKTDPHTPHKSYTRIGNKTRARAIQREVVSINRQRSRYNRDHGQSYPLVEIKVERVTVPDDWKDVTQEFTLSLPVRLGPATSPAGPFPCQ</sequence>
<gene>
    <name evidence="1" type="ORF">EAS64_33750</name>
</gene>
<organism evidence="1 2">
    <name type="scientific">Trebonia kvetii</name>
    <dbReference type="NCBI Taxonomy" id="2480626"/>
    <lineage>
        <taxon>Bacteria</taxon>
        <taxon>Bacillati</taxon>
        <taxon>Actinomycetota</taxon>
        <taxon>Actinomycetes</taxon>
        <taxon>Streptosporangiales</taxon>
        <taxon>Treboniaceae</taxon>
        <taxon>Trebonia</taxon>
    </lineage>
</organism>
<dbReference type="EMBL" id="RPFW01000007">
    <property type="protein sequence ID" value="TVZ01246.1"/>
    <property type="molecule type" value="Genomic_DNA"/>
</dbReference>
<dbReference type="RefSeq" id="WP_222849801.1">
    <property type="nucleotide sequence ID" value="NZ_RPFW01000007.1"/>
</dbReference>